<evidence type="ECO:0008006" key="3">
    <source>
        <dbReference type="Google" id="ProtNLM"/>
    </source>
</evidence>
<protein>
    <recommendedName>
        <fullName evidence="3">FAD/NAD(P)-binding domain-containing protein</fullName>
    </recommendedName>
</protein>
<proteinExistence type="predicted"/>
<dbReference type="AlphaFoldDB" id="A0A3P7P561"/>
<dbReference type="OrthoDB" id="382863at2759"/>
<keyword evidence="2" id="KW-1185">Reference proteome</keyword>
<organism evidence="1 2">
    <name type="scientific">Dibothriocephalus latus</name>
    <name type="common">Fish tapeworm</name>
    <name type="synonym">Diphyllobothrium latum</name>
    <dbReference type="NCBI Taxonomy" id="60516"/>
    <lineage>
        <taxon>Eukaryota</taxon>
        <taxon>Metazoa</taxon>
        <taxon>Spiralia</taxon>
        <taxon>Lophotrochozoa</taxon>
        <taxon>Platyhelminthes</taxon>
        <taxon>Cestoda</taxon>
        <taxon>Eucestoda</taxon>
        <taxon>Diphyllobothriidea</taxon>
        <taxon>Diphyllobothriidae</taxon>
        <taxon>Dibothriocephalus</taxon>
    </lineage>
</organism>
<accession>A0A3P7P561</accession>
<evidence type="ECO:0000313" key="1">
    <source>
        <dbReference type="EMBL" id="VDN15609.1"/>
    </source>
</evidence>
<gene>
    <name evidence="1" type="ORF">DILT_LOCUS11440</name>
</gene>
<sequence length="177" mass="20145">MQERHRLGQVSLRTYVRLIIGKLTGLDRSRKVITVNGQSEVSYDYLILAPGLQFQAPVPVEIEAAQRHPSNLFTLNDMILTKHAIRYVQSKLLRPKDNSRELEKRPSMNEKLVEDPYFLEREESKAHEGPIVVYGKCVEAYFCVQGLLQLGVPGVRIVMVQPLDLSSGVHEAWVHRG</sequence>
<name>A0A3P7P561_DIBLA</name>
<dbReference type="InterPro" id="IPR036188">
    <property type="entry name" value="FAD/NAD-bd_sf"/>
</dbReference>
<reference evidence="1 2" key="1">
    <citation type="submission" date="2018-11" db="EMBL/GenBank/DDBJ databases">
        <authorList>
            <consortium name="Pathogen Informatics"/>
        </authorList>
    </citation>
    <scope>NUCLEOTIDE SEQUENCE [LARGE SCALE GENOMIC DNA]</scope>
</reference>
<dbReference type="SUPFAM" id="SSF51905">
    <property type="entry name" value="FAD/NAD(P)-binding domain"/>
    <property type="match status" value="1"/>
</dbReference>
<dbReference type="PANTHER" id="PTHR21178:SF8">
    <property type="entry name" value="CILIA- AND FLAGELLA-ASSOCIATED PROTEIN 61"/>
    <property type="match status" value="1"/>
</dbReference>
<dbReference type="PANTHER" id="PTHR21178">
    <property type="entry name" value="CILIA- AND FLAGELLA-ASSOCIATED PROTEIN 61"/>
    <property type="match status" value="1"/>
</dbReference>
<dbReference type="InterPro" id="IPR038884">
    <property type="entry name" value="CFAP61"/>
</dbReference>
<dbReference type="Proteomes" id="UP000281553">
    <property type="component" value="Unassembled WGS sequence"/>
</dbReference>
<dbReference type="Gene3D" id="3.50.50.100">
    <property type="match status" value="1"/>
</dbReference>
<evidence type="ECO:0000313" key="2">
    <source>
        <dbReference type="Proteomes" id="UP000281553"/>
    </source>
</evidence>
<dbReference type="EMBL" id="UYRU01063069">
    <property type="protein sequence ID" value="VDN15609.1"/>
    <property type="molecule type" value="Genomic_DNA"/>
</dbReference>